<dbReference type="KEGG" id="pstg:E8M01_29635"/>
<keyword evidence="4" id="KW-1185">Reference proteome</keyword>
<dbReference type="GO" id="GO:0008664">
    <property type="term" value="F:RNA 2',3'-cyclic 3'-phosphodiesterase activity"/>
    <property type="evidence" value="ECO:0007669"/>
    <property type="project" value="InterPro"/>
</dbReference>
<dbReference type="InterPro" id="IPR004175">
    <property type="entry name" value="RNA_CPDase"/>
</dbReference>
<dbReference type="Pfam" id="PF13563">
    <property type="entry name" value="2_5_RNA_ligase2"/>
    <property type="match status" value="1"/>
</dbReference>
<dbReference type="Proteomes" id="UP000298781">
    <property type="component" value="Chromosome"/>
</dbReference>
<gene>
    <name evidence="3" type="ORF">E8M01_29635</name>
</gene>
<accession>A0A4D7BB85</accession>
<dbReference type="GO" id="GO:0004113">
    <property type="term" value="F:2',3'-cyclic-nucleotide 3'-phosphodiesterase activity"/>
    <property type="evidence" value="ECO:0007669"/>
    <property type="project" value="InterPro"/>
</dbReference>
<dbReference type="InterPro" id="IPR009097">
    <property type="entry name" value="Cyclic_Pdiesterase"/>
</dbReference>
<dbReference type="EMBL" id="CP039690">
    <property type="protein sequence ID" value="QCI68025.1"/>
    <property type="molecule type" value="Genomic_DNA"/>
</dbReference>
<organism evidence="3 4">
    <name type="scientific">Phreatobacter stygius</name>
    <dbReference type="NCBI Taxonomy" id="1940610"/>
    <lineage>
        <taxon>Bacteria</taxon>
        <taxon>Pseudomonadati</taxon>
        <taxon>Pseudomonadota</taxon>
        <taxon>Alphaproteobacteria</taxon>
        <taxon>Hyphomicrobiales</taxon>
        <taxon>Phreatobacteraceae</taxon>
        <taxon>Phreatobacter</taxon>
    </lineage>
</organism>
<dbReference type="SUPFAM" id="SSF55144">
    <property type="entry name" value="LigT-like"/>
    <property type="match status" value="1"/>
</dbReference>
<dbReference type="Gene3D" id="3.90.1140.10">
    <property type="entry name" value="Cyclic phosphodiesterase"/>
    <property type="match status" value="1"/>
</dbReference>
<dbReference type="OrthoDB" id="7770344at2"/>
<dbReference type="PANTHER" id="PTHR35561:SF1">
    <property type="entry name" value="RNA 2',3'-CYCLIC PHOSPHODIESTERASE"/>
    <property type="match status" value="1"/>
</dbReference>
<dbReference type="AlphaFoldDB" id="A0A4D7BB85"/>
<feature type="region of interest" description="Disordered" evidence="2">
    <location>
        <begin position="1"/>
        <end position="32"/>
    </location>
</feature>
<evidence type="ECO:0008006" key="5">
    <source>
        <dbReference type="Google" id="ProtNLM"/>
    </source>
</evidence>
<evidence type="ECO:0000256" key="1">
    <source>
        <dbReference type="ARBA" id="ARBA00022801"/>
    </source>
</evidence>
<name>A0A4D7BB85_9HYPH</name>
<dbReference type="PANTHER" id="PTHR35561">
    <property type="entry name" value="RNA 2',3'-CYCLIC PHOSPHODIESTERASE"/>
    <property type="match status" value="1"/>
</dbReference>
<sequence>MGRGSKGSFHDVPGQLVLDLGPPPGPGLAPTERTVRQHGEDTVFFVVQPATALASGIVAFAVEERRRYQLDGKPRPARVLHVSLNHIGAYSSLPPEVIARAGQAASTVAMAPFDLTFDRLQSFRSEKRRPVVLLCGEGLAQLTALRAAIGEALARQRLPPGFDTRAVPHMTLLYDSRSFADVVLEAPIVMPVTDFVLVRNLYGKAEYEELGRWPLRR</sequence>
<evidence type="ECO:0000256" key="2">
    <source>
        <dbReference type="SAM" id="MobiDB-lite"/>
    </source>
</evidence>
<protein>
    <recommendedName>
        <fullName evidence="5">2'-5' RNA ligase</fullName>
    </recommendedName>
</protein>
<proteinExistence type="predicted"/>
<reference evidence="3 4" key="1">
    <citation type="submission" date="2019-04" db="EMBL/GenBank/DDBJ databases">
        <title>Phreatobacter aquaticus sp. nov.</title>
        <authorList>
            <person name="Choi A."/>
        </authorList>
    </citation>
    <scope>NUCLEOTIDE SEQUENCE [LARGE SCALE GENOMIC DNA]</scope>
    <source>
        <strain evidence="3 4">KCTC 52518</strain>
    </source>
</reference>
<keyword evidence="1" id="KW-0378">Hydrolase</keyword>
<evidence type="ECO:0000313" key="3">
    <source>
        <dbReference type="EMBL" id="QCI68025.1"/>
    </source>
</evidence>
<evidence type="ECO:0000313" key="4">
    <source>
        <dbReference type="Proteomes" id="UP000298781"/>
    </source>
</evidence>